<dbReference type="PANTHER" id="PTHR24119:SF0">
    <property type="entry name" value="ACYL-COA-BINDING DOMAIN-CONTAINING PROTEIN 6"/>
    <property type="match status" value="1"/>
</dbReference>
<keyword evidence="2" id="KW-0677">Repeat</keyword>
<proteinExistence type="predicted"/>
<dbReference type="InterPro" id="IPR014352">
    <property type="entry name" value="FERM/acyl-CoA-bd_prot_sf"/>
</dbReference>
<dbReference type="PROSITE" id="PS50088">
    <property type="entry name" value="ANK_REPEAT"/>
    <property type="match status" value="2"/>
</dbReference>
<dbReference type="Proteomes" id="UP001359485">
    <property type="component" value="Unassembled WGS sequence"/>
</dbReference>
<evidence type="ECO:0000259" key="6">
    <source>
        <dbReference type="PROSITE" id="PS51228"/>
    </source>
</evidence>
<dbReference type="PRINTS" id="PR00689">
    <property type="entry name" value="ACOABINDINGP"/>
</dbReference>
<gene>
    <name evidence="7" type="ORF">RUM44_010961</name>
</gene>
<dbReference type="PROSITE" id="PS51228">
    <property type="entry name" value="ACB_2"/>
    <property type="match status" value="1"/>
</dbReference>
<dbReference type="EMBL" id="JAWJWF010000046">
    <property type="protein sequence ID" value="KAK6624103.1"/>
    <property type="molecule type" value="Genomic_DNA"/>
</dbReference>
<comment type="caution">
    <text evidence="7">The sequence shown here is derived from an EMBL/GenBank/DDBJ whole genome shotgun (WGS) entry which is preliminary data.</text>
</comment>
<feature type="repeat" description="ANK" evidence="5">
    <location>
        <begin position="150"/>
        <end position="183"/>
    </location>
</feature>
<evidence type="ECO:0000313" key="8">
    <source>
        <dbReference type="Proteomes" id="UP001359485"/>
    </source>
</evidence>
<dbReference type="InterPro" id="IPR002110">
    <property type="entry name" value="Ankyrin_rpt"/>
</dbReference>
<dbReference type="PROSITE" id="PS50297">
    <property type="entry name" value="ANK_REP_REGION"/>
    <property type="match status" value="2"/>
</dbReference>
<reference evidence="7 8" key="1">
    <citation type="submission" date="2023-09" db="EMBL/GenBank/DDBJ databases">
        <title>Genomes of two closely related lineages of the louse Polyplax serrata with different host specificities.</title>
        <authorList>
            <person name="Martinu J."/>
            <person name="Tarabai H."/>
            <person name="Stefka J."/>
            <person name="Hypsa V."/>
        </authorList>
    </citation>
    <scope>NUCLEOTIDE SEQUENCE [LARGE SCALE GENOMIC DNA]</scope>
    <source>
        <strain evidence="7">98ZLc_SE</strain>
    </source>
</reference>
<name>A0ABR1AQE6_POLSC</name>
<dbReference type="PRINTS" id="PR01415">
    <property type="entry name" value="ANKYRIN"/>
</dbReference>
<dbReference type="SMART" id="SM00248">
    <property type="entry name" value="ANK"/>
    <property type="match status" value="2"/>
</dbReference>
<keyword evidence="4" id="KW-0446">Lipid-binding</keyword>
<protein>
    <recommendedName>
        <fullName evidence="1">Acyl-CoA-binding domain-containing protein 6</fullName>
    </recommendedName>
</protein>
<evidence type="ECO:0000256" key="3">
    <source>
        <dbReference type="ARBA" id="ARBA00023043"/>
    </source>
</evidence>
<organism evidence="7 8">
    <name type="scientific">Polyplax serrata</name>
    <name type="common">Common mouse louse</name>
    <dbReference type="NCBI Taxonomy" id="468196"/>
    <lineage>
        <taxon>Eukaryota</taxon>
        <taxon>Metazoa</taxon>
        <taxon>Ecdysozoa</taxon>
        <taxon>Arthropoda</taxon>
        <taxon>Hexapoda</taxon>
        <taxon>Insecta</taxon>
        <taxon>Pterygota</taxon>
        <taxon>Neoptera</taxon>
        <taxon>Paraneoptera</taxon>
        <taxon>Psocodea</taxon>
        <taxon>Troctomorpha</taxon>
        <taxon>Phthiraptera</taxon>
        <taxon>Anoplura</taxon>
        <taxon>Polyplacidae</taxon>
        <taxon>Polyplax</taxon>
    </lineage>
</organism>
<feature type="domain" description="ACB" evidence="6">
    <location>
        <begin position="7"/>
        <end position="92"/>
    </location>
</feature>
<feature type="repeat" description="ANK" evidence="5">
    <location>
        <begin position="184"/>
        <end position="216"/>
    </location>
</feature>
<dbReference type="Pfam" id="PF12796">
    <property type="entry name" value="Ank_2"/>
    <property type="match status" value="1"/>
</dbReference>
<dbReference type="Gene3D" id="1.25.40.20">
    <property type="entry name" value="Ankyrin repeat-containing domain"/>
    <property type="match status" value="1"/>
</dbReference>
<evidence type="ECO:0000313" key="7">
    <source>
        <dbReference type="EMBL" id="KAK6624103.1"/>
    </source>
</evidence>
<evidence type="ECO:0000256" key="2">
    <source>
        <dbReference type="ARBA" id="ARBA00022737"/>
    </source>
</evidence>
<keyword evidence="8" id="KW-1185">Reference proteome</keyword>
<dbReference type="InterPro" id="IPR036770">
    <property type="entry name" value="Ankyrin_rpt-contain_sf"/>
</dbReference>
<sequence>MTQAGELKILFDSATSHVKGIVQNLTKQQVLEFYGFYKQATEGPCNRGKPHWYEMTEKQKWEAWSTLNNMDTETAMECYVRLLGEIDPEWRSKPTDGTSACWVHHSCMKSEDETIQDSEKTIFDWVKEKNLEMVKSHSAKVVSVNELDEAGMSLLHWAADRGSLDVVKYLVDTLGADVNVRDTNGQTPLHFAVSCDYEDVEKYLVKAGADINLKDNDGFSPYEISG</sequence>
<dbReference type="InterPro" id="IPR035984">
    <property type="entry name" value="Acyl-CoA-binding_sf"/>
</dbReference>
<evidence type="ECO:0000256" key="4">
    <source>
        <dbReference type="ARBA" id="ARBA00023121"/>
    </source>
</evidence>
<evidence type="ECO:0000256" key="5">
    <source>
        <dbReference type="PROSITE-ProRule" id="PRU00023"/>
    </source>
</evidence>
<dbReference type="SUPFAM" id="SSF48403">
    <property type="entry name" value="Ankyrin repeat"/>
    <property type="match status" value="1"/>
</dbReference>
<dbReference type="Gene3D" id="1.20.80.10">
    <property type="match status" value="1"/>
</dbReference>
<dbReference type="Pfam" id="PF00887">
    <property type="entry name" value="ACBP"/>
    <property type="match status" value="1"/>
</dbReference>
<dbReference type="SUPFAM" id="SSF47027">
    <property type="entry name" value="Acyl-CoA binding protein"/>
    <property type="match status" value="1"/>
</dbReference>
<dbReference type="InterPro" id="IPR000582">
    <property type="entry name" value="Acyl-CoA-binding_protein"/>
</dbReference>
<evidence type="ECO:0000256" key="1">
    <source>
        <dbReference type="ARBA" id="ARBA00018419"/>
    </source>
</evidence>
<accession>A0ABR1AQE6</accession>
<dbReference type="PANTHER" id="PTHR24119">
    <property type="entry name" value="ACYL-COA-BINDING DOMAIN-CONTAINING PROTEIN 6"/>
    <property type="match status" value="1"/>
</dbReference>
<keyword evidence="3 5" id="KW-0040">ANK repeat</keyword>